<gene>
    <name evidence="1" type="ORF">H6D15_01930</name>
</gene>
<dbReference type="Proteomes" id="UP000698924">
    <property type="component" value="Unassembled WGS sequence"/>
</dbReference>
<keyword evidence="2" id="KW-1185">Reference proteome</keyword>
<dbReference type="PROSITE" id="PS51257">
    <property type="entry name" value="PROKAR_LIPOPROTEIN"/>
    <property type="match status" value="1"/>
</dbReference>
<dbReference type="AlphaFoldDB" id="A0AA40ZRT9"/>
<dbReference type="RefSeq" id="WP_204970898.1">
    <property type="nucleotide sequence ID" value="NZ_JAAZTS010000002.1"/>
</dbReference>
<evidence type="ECO:0000313" key="2">
    <source>
        <dbReference type="Proteomes" id="UP000698924"/>
    </source>
</evidence>
<accession>A0AA40ZRT9</accession>
<reference evidence="1 2" key="1">
    <citation type="journal article" date="2021" name="Sci. Rep.">
        <title>The distribution of antibiotic resistance genes in chicken gut microbiota commensals.</title>
        <authorList>
            <person name="Juricova H."/>
            <person name="Matiasovicova J."/>
            <person name="Kubasova T."/>
            <person name="Cejkova D."/>
            <person name="Rychlik I."/>
        </authorList>
    </citation>
    <scope>NUCLEOTIDE SEQUENCE [LARGE SCALE GENOMIC DNA]</scope>
    <source>
        <strain evidence="1 2">An421</strain>
    </source>
</reference>
<proteinExistence type="predicted"/>
<sequence>MKKIILLISVILLGFIACTKHSNSEKGSKLDEKTQVDILHAGLFFVDDNSLSPEQKELKVKIEDIALHYIEVDTIAHHLQLTITEKEFKQKGMDESLYQECLANIAAINAYADSTGMGKQMMESWLNSKANHLESQRKEQN</sequence>
<protein>
    <submittedName>
        <fullName evidence="1">Uncharacterized protein</fullName>
    </submittedName>
</protein>
<dbReference type="EMBL" id="JACJMO010000002">
    <property type="protein sequence ID" value="MBM6856374.1"/>
    <property type="molecule type" value="Genomic_DNA"/>
</dbReference>
<name>A0AA40ZRT9_9BACT</name>
<evidence type="ECO:0000313" key="1">
    <source>
        <dbReference type="EMBL" id="MBM6856374.1"/>
    </source>
</evidence>
<comment type="caution">
    <text evidence="1">The sequence shown here is derived from an EMBL/GenBank/DDBJ whole genome shotgun (WGS) entry which is preliminary data.</text>
</comment>
<organism evidence="1 2">
    <name type="scientific">Caecibacteroides pullorum</name>
    <dbReference type="NCBI Taxonomy" id="2725562"/>
    <lineage>
        <taxon>Bacteria</taxon>
        <taxon>Pseudomonadati</taxon>
        <taxon>Bacteroidota</taxon>
        <taxon>Bacteroidia</taxon>
        <taxon>Bacteroidales</taxon>
        <taxon>Bacteroidaceae</taxon>
        <taxon>Caecibacteroides</taxon>
    </lineage>
</organism>